<sequence>MCMMLFFGLNAENYALHILEYFDWIGIVMVIIFAIYLFSVGNVIWNFRKKNSRIKLQEKEITRLKAKMFDLDEEVKEQKRNKTDESSSLPPSS</sequence>
<keyword evidence="4" id="KW-1185">Reference proteome</keyword>
<keyword evidence="2" id="KW-1133">Transmembrane helix</keyword>
<proteinExistence type="predicted"/>
<accession>A0AAN4VWX7</accession>
<name>A0AAN4VWX7_9BACT</name>
<organism evidence="3 4">
    <name type="scientific">Persicobacter diffluens</name>
    <dbReference type="NCBI Taxonomy" id="981"/>
    <lineage>
        <taxon>Bacteria</taxon>
        <taxon>Pseudomonadati</taxon>
        <taxon>Bacteroidota</taxon>
        <taxon>Cytophagia</taxon>
        <taxon>Cytophagales</taxon>
        <taxon>Persicobacteraceae</taxon>
        <taxon>Persicobacter</taxon>
    </lineage>
</organism>
<protein>
    <submittedName>
        <fullName evidence="3">Uncharacterized protein</fullName>
    </submittedName>
</protein>
<feature type="coiled-coil region" evidence="1">
    <location>
        <begin position="47"/>
        <end position="81"/>
    </location>
</feature>
<dbReference type="EMBL" id="BQKE01000001">
    <property type="protein sequence ID" value="GJM60285.1"/>
    <property type="molecule type" value="Genomic_DNA"/>
</dbReference>
<reference evidence="3 4" key="1">
    <citation type="submission" date="2021-12" db="EMBL/GenBank/DDBJ databases">
        <title>Genome sequencing of bacteria with rrn-lacking chromosome and rrn-plasmid.</title>
        <authorList>
            <person name="Anda M."/>
            <person name="Iwasaki W."/>
        </authorList>
    </citation>
    <scope>NUCLEOTIDE SEQUENCE [LARGE SCALE GENOMIC DNA]</scope>
    <source>
        <strain evidence="3 4">NBRC 15940</strain>
    </source>
</reference>
<keyword evidence="2" id="KW-0812">Transmembrane</keyword>
<keyword evidence="1" id="KW-0175">Coiled coil</keyword>
<dbReference type="AlphaFoldDB" id="A0AAN4VWX7"/>
<keyword evidence="2" id="KW-0472">Membrane</keyword>
<dbReference type="Proteomes" id="UP001310022">
    <property type="component" value="Unassembled WGS sequence"/>
</dbReference>
<evidence type="ECO:0000313" key="4">
    <source>
        <dbReference type="Proteomes" id="UP001310022"/>
    </source>
</evidence>
<evidence type="ECO:0000256" key="1">
    <source>
        <dbReference type="SAM" id="Coils"/>
    </source>
</evidence>
<gene>
    <name evidence="3" type="ORF">PEDI_08370</name>
</gene>
<evidence type="ECO:0000313" key="3">
    <source>
        <dbReference type="EMBL" id="GJM60285.1"/>
    </source>
</evidence>
<comment type="caution">
    <text evidence="3">The sequence shown here is derived from an EMBL/GenBank/DDBJ whole genome shotgun (WGS) entry which is preliminary data.</text>
</comment>
<evidence type="ECO:0000256" key="2">
    <source>
        <dbReference type="SAM" id="Phobius"/>
    </source>
</evidence>
<feature type="transmembrane region" description="Helical" evidence="2">
    <location>
        <begin position="24"/>
        <end position="45"/>
    </location>
</feature>